<dbReference type="EMBL" id="JBBPDW010000065">
    <property type="protein sequence ID" value="KAK7530094.1"/>
    <property type="molecule type" value="Genomic_DNA"/>
</dbReference>
<evidence type="ECO:0000313" key="4">
    <source>
        <dbReference type="Proteomes" id="UP001365128"/>
    </source>
</evidence>
<dbReference type="Proteomes" id="UP001365128">
    <property type="component" value="Unassembled WGS sequence"/>
</dbReference>
<accession>A0ABR1L4D0</accession>
<reference evidence="3 4" key="1">
    <citation type="submission" date="2024-04" db="EMBL/GenBank/DDBJ databases">
        <title>Phyllosticta paracitricarpa is synonymous to the EU quarantine fungus P. citricarpa based on phylogenomic analyses.</title>
        <authorList>
            <consortium name="Lawrence Berkeley National Laboratory"/>
            <person name="Van Ingen-Buijs V.A."/>
            <person name="Van Westerhoven A.C."/>
            <person name="Haridas S."/>
            <person name="Skiadas P."/>
            <person name="Martin F."/>
            <person name="Groenewald J.Z."/>
            <person name="Crous P.W."/>
            <person name="Seidl M.F."/>
        </authorList>
    </citation>
    <scope>NUCLEOTIDE SEQUENCE [LARGE SCALE GENOMIC DNA]</scope>
    <source>
        <strain evidence="3 4">CBS 122670</strain>
    </source>
</reference>
<evidence type="ECO:0000313" key="3">
    <source>
        <dbReference type="EMBL" id="KAK7530094.1"/>
    </source>
</evidence>
<feature type="region of interest" description="Disordered" evidence="1">
    <location>
        <begin position="1"/>
        <end position="150"/>
    </location>
</feature>
<name>A0ABR1L4D0_9PEZI</name>
<dbReference type="InterPro" id="IPR057227">
    <property type="entry name" value="DUF7905"/>
</dbReference>
<proteinExistence type="predicted"/>
<evidence type="ECO:0000259" key="2">
    <source>
        <dbReference type="Pfam" id="PF25482"/>
    </source>
</evidence>
<feature type="compositionally biased region" description="Basic and acidic residues" evidence="1">
    <location>
        <begin position="125"/>
        <end position="139"/>
    </location>
</feature>
<gene>
    <name evidence="3" type="ORF">IWX46DRAFT_616809</name>
</gene>
<dbReference type="Pfam" id="PF25482">
    <property type="entry name" value="DUF7905"/>
    <property type="match status" value="1"/>
</dbReference>
<evidence type="ECO:0000256" key="1">
    <source>
        <dbReference type="SAM" id="MobiDB-lite"/>
    </source>
</evidence>
<feature type="compositionally biased region" description="Polar residues" evidence="1">
    <location>
        <begin position="18"/>
        <end position="30"/>
    </location>
</feature>
<protein>
    <recommendedName>
        <fullName evidence="2">DUF7905 domain-containing protein</fullName>
    </recommendedName>
</protein>
<keyword evidence="4" id="KW-1185">Reference proteome</keyword>
<sequence length="621" mass="68914">MKSSEKNQEEEWSEDWTDNSTRPAPSTQQGAGRGPWGRVRGSHSATASPRGAGQGCDSRSAAAPLRGAGQGVDSRSAVTSPRGAGRGRGSRSAAAPPRGAGRVGRPEHSPPNQTWADGPGGFIPKVEKQRSKEQRDSESRQQFLTPRPDVLPASLITDRVPWTSKIPPHHMLGTDCKALDPIRMQHSCWITCERVGDHFVFKLEGESEQEVRAAAQRVSHLHAQAEAKRFQAETLHIMDVADDSALPRVRLQEYFDASGESLGKLPKFVIPSNPVTFFENTGSDAIQSFLEHIEPMISESRSYHSYVRLDIRLGTFVMTTYPRGASEFDYANFHDMVDEDTMEAFVTDEIGDPKIESTLLQRVSQATHLLVVQNPESKRMIYAATLEFDDPGRRGQLMVDIELSYEAGSTGVSSSRWYRTESCREDVRRLVDVNMVNLSRGFAWHLEMTAANPVDKSTLPKQYDHFIKSLSINPESQSFLVVPPQDMRGAAIPLLSVSQKRIWRFETGFGYWAVDVVEGYGTYHVGGTMTREDPKWSLNVFNTKHQSDFESNAQVKIGERAAWGESEDPVVGLFPPGWQPQSTGDPMGNSVPDTDRSKGLSQLLRLLHGLYDAIVDERASS</sequence>
<organism evidence="3 4">
    <name type="scientific">Phyllosticta citricarpa</name>
    <dbReference type="NCBI Taxonomy" id="55181"/>
    <lineage>
        <taxon>Eukaryota</taxon>
        <taxon>Fungi</taxon>
        <taxon>Dikarya</taxon>
        <taxon>Ascomycota</taxon>
        <taxon>Pezizomycotina</taxon>
        <taxon>Dothideomycetes</taxon>
        <taxon>Dothideomycetes incertae sedis</taxon>
        <taxon>Botryosphaeriales</taxon>
        <taxon>Phyllostictaceae</taxon>
        <taxon>Phyllosticta</taxon>
    </lineage>
</organism>
<comment type="caution">
    <text evidence="3">The sequence shown here is derived from an EMBL/GenBank/DDBJ whole genome shotgun (WGS) entry which is preliminary data.</text>
</comment>
<feature type="domain" description="DUF7905" evidence="2">
    <location>
        <begin position="286"/>
        <end position="565"/>
    </location>
</feature>
<feature type="compositionally biased region" description="Low complexity" evidence="1">
    <location>
        <begin position="90"/>
        <end position="100"/>
    </location>
</feature>